<dbReference type="Proteomes" id="UP000001261">
    <property type="component" value="Unassembled WGS sequence"/>
</dbReference>
<evidence type="ECO:0000256" key="1">
    <source>
        <dbReference type="SAM" id="MobiDB-lite"/>
    </source>
</evidence>
<dbReference type="EMBL" id="GG704912">
    <property type="protein sequence ID" value="EAS28476.1"/>
    <property type="molecule type" value="Genomic_DNA"/>
</dbReference>
<proteinExistence type="predicted"/>
<feature type="compositionally biased region" description="Low complexity" evidence="1">
    <location>
        <begin position="165"/>
        <end position="174"/>
    </location>
</feature>
<sequence length="385" mass="40009">MAILTLVTLIASASFAIALPWSADGALPRRRNSPGTANSTLVSSTESPTPSLSIIPPASESTCSGSVFLFGSAPKTVYTTVTRTYIVTGFELFKSGPTYVTPLPPCITHDCGSQGNGTCDTQPVFTLPTTLISVTKKTTVFEIPSSVNPPMFSGIGSPGGPTPPQTTGAPQEPGDFMSWIESIVEGMRPSSVLRDSSRIEPSSARPEITPPPNGGRKNDGKGGTDRVERYIGPDGKTTFILSGVPITIHDDKNTMVLAIPQTTITMNDHALPMTLVASHSIQPVALTINTSAVICNGTTVRLIQPSSTRSTDDDATLTGHSISSSTPSAGTRGGGAGGEGEELTDGPSTRSPPSINRNSAQPTTVPCALLILSLISIMVLLYVSK</sequence>
<dbReference type="RefSeq" id="XP_001240059.1">
    <property type="nucleotide sequence ID" value="XM_001240058.2"/>
</dbReference>
<reference evidence="5" key="2">
    <citation type="journal article" date="2010" name="Genome Res.">
        <title>Population genomic sequencing of Coccidioides fungi reveals recent hybridization and transposon control.</title>
        <authorList>
            <person name="Neafsey D.E."/>
            <person name="Barker B.M."/>
            <person name="Sharpton T.J."/>
            <person name="Stajich J.E."/>
            <person name="Park D.J."/>
            <person name="Whiston E."/>
            <person name="Hung C.-Y."/>
            <person name="McMahan C."/>
            <person name="White J."/>
            <person name="Sykes S."/>
            <person name="Heiman D."/>
            <person name="Young S."/>
            <person name="Zeng Q."/>
            <person name="Abouelleil A."/>
            <person name="Aftuck L."/>
            <person name="Bessette D."/>
            <person name="Brown A."/>
            <person name="FitzGerald M."/>
            <person name="Lui A."/>
            <person name="Macdonald J.P."/>
            <person name="Priest M."/>
            <person name="Orbach M.J."/>
            <person name="Galgiani J.N."/>
            <person name="Kirkland T.N."/>
            <person name="Cole G.T."/>
            <person name="Birren B.W."/>
            <person name="Henn M.R."/>
            <person name="Taylor J.W."/>
            <person name="Rounsley S.D."/>
        </authorList>
    </citation>
    <scope>GENOME REANNOTATION</scope>
    <source>
        <strain evidence="5">RS</strain>
    </source>
</reference>
<evidence type="ECO:0000256" key="2">
    <source>
        <dbReference type="SAM" id="Phobius"/>
    </source>
</evidence>
<feature type="transmembrane region" description="Helical" evidence="2">
    <location>
        <begin position="363"/>
        <end position="383"/>
    </location>
</feature>
<dbReference type="OrthoDB" id="4207685at2759"/>
<evidence type="ECO:0000256" key="3">
    <source>
        <dbReference type="SAM" id="SignalP"/>
    </source>
</evidence>
<evidence type="ECO:0000313" key="5">
    <source>
        <dbReference type="Proteomes" id="UP000001261"/>
    </source>
</evidence>
<feature type="region of interest" description="Disordered" evidence="1">
    <location>
        <begin position="305"/>
        <end position="360"/>
    </location>
</feature>
<dbReference type="VEuPathDB" id="FungiDB:CIMG_09680"/>
<accession>A0A0E1RVC9</accession>
<reference evidence="5" key="1">
    <citation type="journal article" date="2009" name="Genome Res.">
        <title>Comparative genomic analyses of the human fungal pathogens Coccidioides and their relatives.</title>
        <authorList>
            <person name="Sharpton T.J."/>
            <person name="Stajich J.E."/>
            <person name="Rounsley S.D."/>
            <person name="Gardner M.J."/>
            <person name="Wortman J.R."/>
            <person name="Jordar V.S."/>
            <person name="Maiti R."/>
            <person name="Kodira C.D."/>
            <person name="Neafsey D.E."/>
            <person name="Zeng Q."/>
            <person name="Hung C.-Y."/>
            <person name="McMahan C."/>
            <person name="Muszewska A."/>
            <person name="Grynberg M."/>
            <person name="Mandel M.A."/>
            <person name="Kellner E.M."/>
            <person name="Barker B.M."/>
            <person name="Galgiani J.N."/>
            <person name="Orbach M.J."/>
            <person name="Kirkland T.N."/>
            <person name="Cole G.T."/>
            <person name="Henn M.R."/>
            <person name="Birren B.W."/>
            <person name="Taylor J.W."/>
        </authorList>
    </citation>
    <scope>NUCLEOTIDE SEQUENCE [LARGE SCALE GENOMIC DNA]</scope>
    <source>
        <strain evidence="5">RS</strain>
    </source>
</reference>
<feature type="compositionally biased region" description="Polar residues" evidence="1">
    <location>
        <begin position="318"/>
        <end position="329"/>
    </location>
</feature>
<keyword evidence="5" id="KW-1185">Reference proteome</keyword>
<feature type="compositionally biased region" description="Basic and acidic residues" evidence="1">
    <location>
        <begin position="216"/>
        <end position="225"/>
    </location>
</feature>
<dbReference type="GeneID" id="4558940"/>
<keyword evidence="2" id="KW-0472">Membrane</keyword>
<keyword evidence="2" id="KW-0812">Transmembrane</keyword>
<keyword evidence="3" id="KW-0732">Signal</keyword>
<dbReference type="OMA" id="HYHDGRI"/>
<name>A0A0E1RVC9_COCIM</name>
<gene>
    <name evidence="4" type="ORF">CIMG_09680</name>
</gene>
<keyword evidence="2" id="KW-1133">Transmembrane helix</keyword>
<dbReference type="KEGG" id="cim:CIMG_09680"/>
<protein>
    <submittedName>
        <fullName evidence="4">Uncharacterized protein</fullName>
    </submittedName>
</protein>
<feature type="region of interest" description="Disordered" evidence="1">
    <location>
        <begin position="28"/>
        <end position="52"/>
    </location>
</feature>
<dbReference type="AlphaFoldDB" id="A0A0E1RVC9"/>
<feature type="chain" id="PRO_5002385770" evidence="3">
    <location>
        <begin position="19"/>
        <end position="385"/>
    </location>
</feature>
<organism evidence="4 5">
    <name type="scientific">Coccidioides immitis (strain RS)</name>
    <name type="common">Valley fever fungus</name>
    <dbReference type="NCBI Taxonomy" id="246410"/>
    <lineage>
        <taxon>Eukaryota</taxon>
        <taxon>Fungi</taxon>
        <taxon>Dikarya</taxon>
        <taxon>Ascomycota</taxon>
        <taxon>Pezizomycotina</taxon>
        <taxon>Eurotiomycetes</taxon>
        <taxon>Eurotiomycetidae</taxon>
        <taxon>Onygenales</taxon>
        <taxon>Onygenaceae</taxon>
        <taxon>Coccidioides</taxon>
    </lineage>
</organism>
<feature type="signal peptide" evidence="3">
    <location>
        <begin position="1"/>
        <end position="18"/>
    </location>
</feature>
<feature type="compositionally biased region" description="Polar residues" evidence="1">
    <location>
        <begin position="346"/>
        <end position="360"/>
    </location>
</feature>
<feature type="compositionally biased region" description="Polar residues" evidence="1">
    <location>
        <begin position="33"/>
        <end position="52"/>
    </location>
</feature>
<evidence type="ECO:0000313" key="4">
    <source>
        <dbReference type="EMBL" id="EAS28476.1"/>
    </source>
</evidence>
<feature type="region of interest" description="Disordered" evidence="1">
    <location>
        <begin position="191"/>
        <end position="225"/>
    </location>
</feature>
<dbReference type="InParanoid" id="A0A0E1RVC9"/>
<feature type="region of interest" description="Disordered" evidence="1">
    <location>
        <begin position="154"/>
        <end position="174"/>
    </location>
</feature>